<name>A0ABP5LTY6_9ACTN</name>
<dbReference type="Proteomes" id="UP001501020">
    <property type="component" value="Unassembled WGS sequence"/>
</dbReference>
<evidence type="ECO:0000313" key="1">
    <source>
        <dbReference type="EMBL" id="GAA2151260.1"/>
    </source>
</evidence>
<dbReference type="EMBL" id="BAAAMR010000056">
    <property type="protein sequence ID" value="GAA2151260.1"/>
    <property type="molecule type" value="Genomic_DNA"/>
</dbReference>
<comment type="caution">
    <text evidence="1">The sequence shown here is derived from an EMBL/GenBank/DDBJ whole genome shotgun (WGS) entry which is preliminary data.</text>
</comment>
<organism evidence="1 2">
    <name type="scientific">Actinomadura napierensis</name>
    <dbReference type="NCBI Taxonomy" id="267854"/>
    <lineage>
        <taxon>Bacteria</taxon>
        <taxon>Bacillati</taxon>
        <taxon>Actinomycetota</taxon>
        <taxon>Actinomycetes</taxon>
        <taxon>Streptosporangiales</taxon>
        <taxon>Thermomonosporaceae</taxon>
        <taxon>Actinomadura</taxon>
    </lineage>
</organism>
<gene>
    <name evidence="1" type="ORF">GCM10009727_56200</name>
</gene>
<protein>
    <recommendedName>
        <fullName evidence="3">DUF3558 domain-containing protein</fullName>
    </recommendedName>
</protein>
<accession>A0ABP5LTY6</accession>
<proteinExistence type="predicted"/>
<evidence type="ECO:0008006" key="3">
    <source>
        <dbReference type="Google" id="ProtNLM"/>
    </source>
</evidence>
<dbReference type="RefSeq" id="WP_344273412.1">
    <property type="nucleotide sequence ID" value="NZ_BAAAMR010000056.1"/>
</dbReference>
<reference evidence="2" key="1">
    <citation type="journal article" date="2019" name="Int. J. Syst. Evol. Microbiol.">
        <title>The Global Catalogue of Microorganisms (GCM) 10K type strain sequencing project: providing services to taxonomists for standard genome sequencing and annotation.</title>
        <authorList>
            <consortium name="The Broad Institute Genomics Platform"/>
            <consortium name="The Broad Institute Genome Sequencing Center for Infectious Disease"/>
            <person name="Wu L."/>
            <person name="Ma J."/>
        </authorList>
    </citation>
    <scope>NUCLEOTIDE SEQUENCE [LARGE SCALE GENOMIC DNA]</scope>
    <source>
        <strain evidence="2">JCM 13850</strain>
    </source>
</reference>
<keyword evidence="2" id="KW-1185">Reference proteome</keyword>
<evidence type="ECO:0000313" key="2">
    <source>
        <dbReference type="Proteomes" id="UP001501020"/>
    </source>
</evidence>
<sequence>MNKFTFWAVAGVAAFALLVAGFVVLSGHGDHHEPTPVTRVTRPRQAARGCYAIAAALPKVKSDIPLADLGRDRLNDSTKNGGSVCTWSSQAHHTVQVLFLYENVAGSVEQAGRTFGSVKADVADHDTGSTGDRAGITNFEVTGAVTGLSGVGDEGIAAPDRGRVLSRESRSPDGPYFEPSGTYTVVRTGSITLQLGFSGGRYSGTGGASGEAIDITGFTYAATSSVVEQLLGAVVAADSGN</sequence>